<dbReference type="InterPro" id="IPR000086">
    <property type="entry name" value="NUDIX_hydrolase_dom"/>
</dbReference>
<name>A0ABP7Y442_9ACTN</name>
<keyword evidence="3" id="KW-0515">Mutator protein</keyword>
<dbReference type="RefSeq" id="WP_344735682.1">
    <property type="nucleotide sequence ID" value="NZ_BAAAZH010000037.1"/>
</dbReference>
<feature type="compositionally biased region" description="Pro residues" evidence="13">
    <location>
        <begin position="232"/>
        <end position="242"/>
    </location>
</feature>
<comment type="catalytic activity">
    <reaction evidence="10">
        <text>8-oxo-dGTP + H2O = 8-oxo-dGMP + diphosphate + H(+)</text>
        <dbReference type="Rhea" id="RHEA:31575"/>
        <dbReference type="ChEBI" id="CHEBI:15377"/>
        <dbReference type="ChEBI" id="CHEBI:15378"/>
        <dbReference type="ChEBI" id="CHEBI:33019"/>
        <dbReference type="ChEBI" id="CHEBI:63224"/>
        <dbReference type="ChEBI" id="CHEBI:77896"/>
        <dbReference type="EC" id="3.6.1.55"/>
    </reaction>
</comment>
<dbReference type="InterPro" id="IPR047127">
    <property type="entry name" value="MutT-like"/>
</dbReference>
<evidence type="ECO:0000256" key="2">
    <source>
        <dbReference type="ARBA" id="ARBA00005582"/>
    </source>
</evidence>
<evidence type="ECO:0000256" key="10">
    <source>
        <dbReference type="ARBA" id="ARBA00035861"/>
    </source>
</evidence>
<dbReference type="Gene3D" id="3.90.79.10">
    <property type="entry name" value="Nucleoside Triphosphate Pyrophosphohydrolase"/>
    <property type="match status" value="1"/>
</dbReference>
<reference evidence="16" key="1">
    <citation type="journal article" date="2019" name="Int. J. Syst. Evol. Microbiol.">
        <title>The Global Catalogue of Microorganisms (GCM) 10K type strain sequencing project: providing services to taxonomists for standard genome sequencing and annotation.</title>
        <authorList>
            <consortium name="The Broad Institute Genomics Platform"/>
            <consortium name="The Broad Institute Genome Sequencing Center for Infectious Disease"/>
            <person name="Wu L."/>
            <person name="Ma J."/>
        </authorList>
    </citation>
    <scope>NUCLEOTIDE SEQUENCE [LARGE SCALE GENOMIC DNA]</scope>
    <source>
        <strain evidence="16">JCM 16703</strain>
    </source>
</reference>
<dbReference type="Pfam" id="PF00293">
    <property type="entry name" value="NUDIX"/>
    <property type="match status" value="1"/>
</dbReference>
<dbReference type="InterPro" id="IPR020084">
    <property type="entry name" value="NUDIX_hydrolase_CS"/>
</dbReference>
<gene>
    <name evidence="15" type="ORF">GCM10022215_43760</name>
</gene>
<protein>
    <recommendedName>
        <fullName evidence="11">8-oxo-dGTP diphosphatase</fullName>
        <ecNumber evidence="11">3.6.1.55</ecNumber>
    </recommendedName>
</protein>
<keyword evidence="5" id="KW-0479">Metal-binding</keyword>
<dbReference type="PROSITE" id="PS51462">
    <property type="entry name" value="NUDIX"/>
    <property type="match status" value="1"/>
</dbReference>
<keyword evidence="7 12" id="KW-0378">Hydrolase</keyword>
<evidence type="ECO:0000256" key="6">
    <source>
        <dbReference type="ARBA" id="ARBA00022763"/>
    </source>
</evidence>
<dbReference type="InterPro" id="IPR015797">
    <property type="entry name" value="NUDIX_hydrolase-like_dom_sf"/>
</dbReference>
<keyword evidence="8" id="KW-0460">Magnesium</keyword>
<dbReference type="PRINTS" id="PR00502">
    <property type="entry name" value="NUDIXFAMILY"/>
</dbReference>
<keyword evidence="4" id="KW-0235">DNA replication</keyword>
<dbReference type="PANTHER" id="PTHR47707">
    <property type="entry name" value="8-OXO-DGTP DIPHOSPHATASE"/>
    <property type="match status" value="1"/>
</dbReference>
<evidence type="ECO:0000256" key="5">
    <source>
        <dbReference type="ARBA" id="ARBA00022723"/>
    </source>
</evidence>
<comment type="caution">
    <text evidence="15">The sequence shown here is derived from an EMBL/GenBank/DDBJ whole genome shotgun (WGS) entry which is preliminary data.</text>
</comment>
<evidence type="ECO:0000256" key="7">
    <source>
        <dbReference type="ARBA" id="ARBA00022801"/>
    </source>
</evidence>
<keyword evidence="6" id="KW-0227">DNA damage</keyword>
<evidence type="ECO:0000259" key="14">
    <source>
        <dbReference type="PROSITE" id="PS51462"/>
    </source>
</evidence>
<proteinExistence type="inferred from homology"/>
<feature type="compositionally biased region" description="Pro residues" evidence="13">
    <location>
        <begin position="208"/>
        <end position="221"/>
    </location>
</feature>
<keyword evidence="9" id="KW-0234">DNA repair</keyword>
<dbReference type="Proteomes" id="UP001501495">
    <property type="component" value="Unassembled WGS sequence"/>
</dbReference>
<evidence type="ECO:0000256" key="1">
    <source>
        <dbReference type="ARBA" id="ARBA00001946"/>
    </source>
</evidence>
<dbReference type="EMBL" id="BAAAZH010000037">
    <property type="protein sequence ID" value="GAA4130260.1"/>
    <property type="molecule type" value="Genomic_DNA"/>
</dbReference>
<evidence type="ECO:0000256" key="4">
    <source>
        <dbReference type="ARBA" id="ARBA00022705"/>
    </source>
</evidence>
<evidence type="ECO:0000256" key="3">
    <source>
        <dbReference type="ARBA" id="ARBA00022457"/>
    </source>
</evidence>
<sequence length="242" mass="25862">MDAAPRLVVGAAIVRAGRVLAARRTSPSRHAGRWEFPGGKVEPGETPAAALERELAEELGVEAEVTGWLASTATIADDLVLRVATVRLVDGEPVPTEHDAVTWLGGDDLDDVDWIDADRVFLPEIAHLLATLGATLRRAVLFDEDDARAVLARLRNDGYDAVLERERLAGEDDEEDHPWAVITDAPAVAVELLVDAYDGWLDEDSPQTRPPAPAAPLPLPAAPKRIKRPDAGRPPGPVGGAD</sequence>
<evidence type="ECO:0000256" key="8">
    <source>
        <dbReference type="ARBA" id="ARBA00022842"/>
    </source>
</evidence>
<comment type="similarity">
    <text evidence="2 12">Belongs to the Nudix hydrolase family.</text>
</comment>
<dbReference type="PROSITE" id="PS00893">
    <property type="entry name" value="NUDIX_BOX"/>
    <property type="match status" value="1"/>
</dbReference>
<keyword evidence="16" id="KW-1185">Reference proteome</keyword>
<feature type="domain" description="Nudix hydrolase" evidence="14">
    <location>
        <begin position="4"/>
        <end position="127"/>
    </location>
</feature>
<evidence type="ECO:0000256" key="12">
    <source>
        <dbReference type="RuleBase" id="RU003476"/>
    </source>
</evidence>
<evidence type="ECO:0000256" key="9">
    <source>
        <dbReference type="ARBA" id="ARBA00023204"/>
    </source>
</evidence>
<comment type="cofactor">
    <cofactor evidence="1">
        <name>Mg(2+)</name>
        <dbReference type="ChEBI" id="CHEBI:18420"/>
    </cofactor>
</comment>
<evidence type="ECO:0000256" key="13">
    <source>
        <dbReference type="SAM" id="MobiDB-lite"/>
    </source>
</evidence>
<dbReference type="InterPro" id="IPR020476">
    <property type="entry name" value="Nudix_hydrolase"/>
</dbReference>
<dbReference type="EC" id="3.6.1.55" evidence="11"/>
<organism evidence="15 16">
    <name type="scientific">Nocardioides fonticola</name>
    <dbReference type="NCBI Taxonomy" id="450363"/>
    <lineage>
        <taxon>Bacteria</taxon>
        <taxon>Bacillati</taxon>
        <taxon>Actinomycetota</taxon>
        <taxon>Actinomycetes</taxon>
        <taxon>Propionibacteriales</taxon>
        <taxon>Nocardioidaceae</taxon>
        <taxon>Nocardioides</taxon>
    </lineage>
</organism>
<dbReference type="PANTHER" id="PTHR47707:SF1">
    <property type="entry name" value="NUDIX HYDROLASE FAMILY PROTEIN"/>
    <property type="match status" value="1"/>
</dbReference>
<dbReference type="SUPFAM" id="SSF55811">
    <property type="entry name" value="Nudix"/>
    <property type="match status" value="1"/>
</dbReference>
<evidence type="ECO:0000313" key="16">
    <source>
        <dbReference type="Proteomes" id="UP001501495"/>
    </source>
</evidence>
<feature type="region of interest" description="Disordered" evidence="13">
    <location>
        <begin position="201"/>
        <end position="242"/>
    </location>
</feature>
<evidence type="ECO:0000313" key="15">
    <source>
        <dbReference type="EMBL" id="GAA4130260.1"/>
    </source>
</evidence>
<evidence type="ECO:0000256" key="11">
    <source>
        <dbReference type="ARBA" id="ARBA00038905"/>
    </source>
</evidence>
<accession>A0ABP7Y442</accession>
<dbReference type="CDD" id="cd03425">
    <property type="entry name" value="NUDIX_MutT_NudA_like"/>
    <property type="match status" value="1"/>
</dbReference>